<keyword evidence="7" id="KW-1185">Reference proteome</keyword>
<dbReference type="InterPro" id="IPR036136">
    <property type="entry name" value="Nit/Sulf_reduc_fer-like_dom_sf"/>
</dbReference>
<dbReference type="OrthoDB" id="15347at2157"/>
<evidence type="ECO:0000256" key="2">
    <source>
        <dbReference type="ARBA" id="ARBA00022723"/>
    </source>
</evidence>
<accession>A0A8J8B5Q8</accession>
<dbReference type="PROSITE" id="PS00198">
    <property type="entry name" value="4FE4S_FER_1"/>
    <property type="match status" value="1"/>
</dbReference>
<organism evidence="6 7">
    <name type="scientific">Methanocalculus chunghsingensis</name>
    <dbReference type="NCBI Taxonomy" id="156457"/>
    <lineage>
        <taxon>Archaea</taxon>
        <taxon>Methanobacteriati</taxon>
        <taxon>Methanobacteriota</taxon>
        <taxon>Stenosarchaea group</taxon>
        <taxon>Methanomicrobia</taxon>
        <taxon>Methanomicrobiales</taxon>
        <taxon>Methanocalculaceae</taxon>
        <taxon>Methanocalculus</taxon>
    </lineage>
</organism>
<dbReference type="InterPro" id="IPR006067">
    <property type="entry name" value="NO2/SO3_Rdtase_4Fe4S_dom"/>
</dbReference>
<dbReference type="SUPFAM" id="SSF55124">
    <property type="entry name" value="Nitrite/Sulfite reductase N-terminal domain-like"/>
    <property type="match status" value="1"/>
</dbReference>
<dbReference type="RefSeq" id="WP_211531057.1">
    <property type="nucleotide sequence ID" value="NZ_JWHL01000011.1"/>
</dbReference>
<evidence type="ECO:0000256" key="1">
    <source>
        <dbReference type="ARBA" id="ARBA00022485"/>
    </source>
</evidence>
<dbReference type="GO" id="GO:0016491">
    <property type="term" value="F:oxidoreductase activity"/>
    <property type="evidence" value="ECO:0007669"/>
    <property type="project" value="InterPro"/>
</dbReference>
<keyword evidence="2" id="KW-0479">Metal-binding</keyword>
<dbReference type="Proteomes" id="UP000730161">
    <property type="component" value="Unassembled WGS sequence"/>
</dbReference>
<dbReference type="InterPro" id="IPR045169">
    <property type="entry name" value="NO2/SO3_Rdtase_4Fe4S_prot"/>
</dbReference>
<dbReference type="AlphaFoldDB" id="A0A8J8B5Q8"/>
<keyword evidence="3" id="KW-0408">Iron</keyword>
<comment type="caution">
    <text evidence="6">The sequence shown here is derived from an EMBL/GenBank/DDBJ whole genome shotgun (WGS) entry which is preliminary data.</text>
</comment>
<dbReference type="InterPro" id="IPR017896">
    <property type="entry name" value="4Fe4S_Fe-S-bd"/>
</dbReference>
<protein>
    <submittedName>
        <fullName evidence="6">Nitrite reductase</fullName>
    </submittedName>
</protein>
<reference evidence="6" key="1">
    <citation type="submission" date="2014-12" db="EMBL/GenBank/DDBJ databases">
        <authorList>
            <person name="Huang H.-H."/>
            <person name="Chen S.-C."/>
            <person name="Lai M.-C."/>
        </authorList>
    </citation>
    <scope>NUCLEOTIDE SEQUENCE</scope>
    <source>
        <strain evidence="6">K1F9705b</strain>
    </source>
</reference>
<keyword evidence="4" id="KW-0411">Iron-sulfur</keyword>
<dbReference type="Pfam" id="PF00037">
    <property type="entry name" value="Fer4"/>
    <property type="match status" value="2"/>
</dbReference>
<dbReference type="EMBL" id="JWHL01000011">
    <property type="protein sequence ID" value="MBR1369358.1"/>
    <property type="molecule type" value="Genomic_DNA"/>
</dbReference>
<dbReference type="PANTHER" id="PTHR11493">
    <property type="entry name" value="SULFITE REDUCTASE [NADPH] SUBUNIT BETA-RELATED"/>
    <property type="match status" value="1"/>
</dbReference>
<evidence type="ECO:0000256" key="3">
    <source>
        <dbReference type="ARBA" id="ARBA00023004"/>
    </source>
</evidence>
<feature type="domain" description="4Fe-4S ferredoxin-type" evidence="5">
    <location>
        <begin position="187"/>
        <end position="216"/>
    </location>
</feature>
<proteinExistence type="predicted"/>
<dbReference type="Gene3D" id="3.30.70.20">
    <property type="match status" value="1"/>
</dbReference>
<dbReference type="SUPFAM" id="SSF56014">
    <property type="entry name" value="Nitrite and sulphite reductase 4Fe-4S domain-like"/>
    <property type="match status" value="1"/>
</dbReference>
<evidence type="ECO:0000259" key="5">
    <source>
        <dbReference type="PROSITE" id="PS51379"/>
    </source>
</evidence>
<dbReference type="SUPFAM" id="SSF54862">
    <property type="entry name" value="4Fe-4S ferredoxins"/>
    <property type="match status" value="1"/>
</dbReference>
<gene>
    <name evidence="6" type="ORF">RJ53_07560</name>
</gene>
<dbReference type="InterPro" id="IPR005117">
    <property type="entry name" value="NiRdtase/SiRdtase_haem-b_fer"/>
</dbReference>
<keyword evidence="1" id="KW-0004">4Fe-4S</keyword>
<dbReference type="PROSITE" id="PS51379">
    <property type="entry name" value="4FE4S_FER_2"/>
    <property type="match status" value="2"/>
</dbReference>
<name>A0A8J8B5Q8_9EURY</name>
<dbReference type="GO" id="GO:0046872">
    <property type="term" value="F:metal ion binding"/>
    <property type="evidence" value="ECO:0007669"/>
    <property type="project" value="UniProtKB-KW"/>
</dbReference>
<evidence type="ECO:0000313" key="7">
    <source>
        <dbReference type="Proteomes" id="UP000730161"/>
    </source>
</evidence>
<evidence type="ECO:0000256" key="4">
    <source>
        <dbReference type="ARBA" id="ARBA00023014"/>
    </source>
</evidence>
<dbReference type="GO" id="GO:0020037">
    <property type="term" value="F:heme binding"/>
    <property type="evidence" value="ECO:0007669"/>
    <property type="project" value="InterPro"/>
</dbReference>
<dbReference type="Pfam" id="PF01077">
    <property type="entry name" value="NIR_SIR"/>
    <property type="match status" value="1"/>
</dbReference>
<dbReference type="PANTHER" id="PTHR11493:SF54">
    <property type="entry name" value="ANAEROBIC SULFITE REDUCTASE SUBUNIT C"/>
    <property type="match status" value="1"/>
</dbReference>
<dbReference type="Gene3D" id="3.30.413.10">
    <property type="entry name" value="Sulfite Reductase Hemoprotein, domain 1"/>
    <property type="match status" value="1"/>
</dbReference>
<feature type="domain" description="4Fe-4S ferredoxin-type" evidence="5">
    <location>
        <begin position="158"/>
        <end position="186"/>
    </location>
</feature>
<sequence length="298" mass="32673">MEIQRDTGMHTRGGVITERDNDFCTVRIRLPAGIITPEQLIGIAKITEEFGTGTAHLTVRQTMEIPHVKIADLEALGRALEANNTPVGSEREEIVNITACPGTDRCRLANIDSINLAQRIDKDFFGKHMPIRVRIAVSSCPNSCVSEKLCEIGVTGVTRPIRNPGLCTGCGTCVNFCKEGALFVRGGEIVLDKEKCIDCGNCIHICPFAIIRGGPDAYQITVGGKRGRHPAQGRTLITVAGEDECMVVIEKVITWIYRKAWDGRLLGDQLDELGFDRLKTDIYKEFPPESIISGPEIP</sequence>
<dbReference type="InterPro" id="IPR045854">
    <property type="entry name" value="NO2/SO3_Rdtase_4Fe4S_sf"/>
</dbReference>
<dbReference type="InterPro" id="IPR017900">
    <property type="entry name" value="4Fe4S_Fe_S_CS"/>
</dbReference>
<evidence type="ECO:0000313" key="6">
    <source>
        <dbReference type="EMBL" id="MBR1369358.1"/>
    </source>
</evidence>
<dbReference type="Pfam" id="PF03460">
    <property type="entry name" value="NIR_SIR_ferr"/>
    <property type="match status" value="1"/>
</dbReference>
<dbReference type="GO" id="GO:0051539">
    <property type="term" value="F:4 iron, 4 sulfur cluster binding"/>
    <property type="evidence" value="ECO:0007669"/>
    <property type="project" value="UniProtKB-KW"/>
</dbReference>